<dbReference type="GO" id="GO:0005576">
    <property type="term" value="C:extracellular region"/>
    <property type="evidence" value="ECO:0007669"/>
    <property type="project" value="UniProtKB-SubCell"/>
</dbReference>
<evidence type="ECO:0000256" key="2">
    <source>
        <dbReference type="ARBA" id="ARBA00009923"/>
    </source>
</evidence>
<organism evidence="7">
    <name type="scientific">Lutzomyia longipalpis</name>
    <name type="common">Sand fly</name>
    <dbReference type="NCBI Taxonomy" id="7200"/>
    <lineage>
        <taxon>Eukaryota</taxon>
        <taxon>Metazoa</taxon>
        <taxon>Ecdysozoa</taxon>
        <taxon>Arthropoda</taxon>
        <taxon>Hexapoda</taxon>
        <taxon>Insecta</taxon>
        <taxon>Pterygota</taxon>
        <taxon>Neoptera</taxon>
        <taxon>Endopterygota</taxon>
        <taxon>Diptera</taxon>
        <taxon>Nematocera</taxon>
        <taxon>Psychodoidea</taxon>
        <taxon>Psychodidae</taxon>
        <taxon>Lutzomyia</taxon>
        <taxon>Lutzomyia</taxon>
    </lineage>
</organism>
<comment type="similarity">
    <text evidence="2">Belongs to the CRISP family.</text>
</comment>
<keyword evidence="4 5" id="KW-0732">Signal</keyword>
<dbReference type="PANTHER" id="PTHR10334">
    <property type="entry name" value="CYSTEINE-RICH SECRETORY PROTEIN-RELATED"/>
    <property type="match status" value="1"/>
</dbReference>
<dbReference type="InterPro" id="IPR035940">
    <property type="entry name" value="CAP_sf"/>
</dbReference>
<dbReference type="CDD" id="cd05380">
    <property type="entry name" value="CAP_euk"/>
    <property type="match status" value="1"/>
</dbReference>
<evidence type="ECO:0000256" key="1">
    <source>
        <dbReference type="ARBA" id="ARBA00004613"/>
    </source>
</evidence>
<feature type="domain" description="SCP" evidence="6">
    <location>
        <begin position="62"/>
        <end position="225"/>
    </location>
</feature>
<dbReference type="SMART" id="SM00198">
    <property type="entry name" value="SCP"/>
    <property type="match status" value="1"/>
</dbReference>
<feature type="signal peptide" evidence="5">
    <location>
        <begin position="1"/>
        <end position="19"/>
    </location>
</feature>
<feature type="chain" id="PRO_5028858338" evidence="5">
    <location>
        <begin position="20"/>
        <end position="271"/>
    </location>
</feature>
<dbReference type="Gene3D" id="3.40.33.10">
    <property type="entry name" value="CAP"/>
    <property type="match status" value="1"/>
</dbReference>
<evidence type="ECO:0000256" key="3">
    <source>
        <dbReference type="ARBA" id="ARBA00022525"/>
    </source>
</evidence>
<accession>A0A7G3AE05</accession>
<dbReference type="InterPro" id="IPR034763">
    <property type="entry name" value="P14a_insect"/>
</dbReference>
<evidence type="ECO:0000256" key="5">
    <source>
        <dbReference type="SAM" id="SignalP"/>
    </source>
</evidence>
<dbReference type="Pfam" id="PF00188">
    <property type="entry name" value="CAP"/>
    <property type="match status" value="1"/>
</dbReference>
<evidence type="ECO:0000256" key="4">
    <source>
        <dbReference type="ARBA" id="ARBA00022729"/>
    </source>
</evidence>
<name>A0A7G3AE05_LUTLO</name>
<evidence type="ECO:0000259" key="6">
    <source>
        <dbReference type="SMART" id="SM00198"/>
    </source>
</evidence>
<proteinExistence type="inferred from homology"/>
<dbReference type="VEuPathDB" id="VectorBase:LLONM1_007527"/>
<dbReference type="SUPFAM" id="SSF55797">
    <property type="entry name" value="PR-1-like"/>
    <property type="match status" value="1"/>
</dbReference>
<dbReference type="PIRSF" id="PIRSF038921">
    <property type="entry name" value="P14a"/>
    <property type="match status" value="1"/>
</dbReference>
<comment type="subcellular location">
    <subcellularLocation>
        <location evidence="1">Secreted</location>
    </subcellularLocation>
</comment>
<dbReference type="AlphaFoldDB" id="A0A7G3AE05"/>
<protein>
    <submittedName>
        <fullName evidence="7">Putative antigen 5-related protein</fullName>
    </submittedName>
</protein>
<dbReference type="EMBL" id="GITU01000743">
    <property type="protein sequence ID" value="MBC1169446.1"/>
    <property type="molecule type" value="Transcribed_RNA"/>
</dbReference>
<evidence type="ECO:0000313" key="7">
    <source>
        <dbReference type="EMBL" id="MBC1169446.1"/>
    </source>
</evidence>
<dbReference type="InterPro" id="IPR001283">
    <property type="entry name" value="CRISP-related"/>
</dbReference>
<reference evidence="7" key="1">
    <citation type="journal article" date="2020" name="BMC">
        <title>Leishmania infection induces a limited differential gene expression in the sand fly midgut.</title>
        <authorList>
            <person name="Coutinho-Abreu I.V."/>
            <person name="Serafim T.D."/>
            <person name="Meneses C."/>
            <person name="Kamhawi S."/>
            <person name="Oliveira F."/>
            <person name="Valenzuela J.G."/>
        </authorList>
    </citation>
    <scope>NUCLEOTIDE SEQUENCE</scope>
    <source>
        <strain evidence="7">Jacobina</strain>
        <tissue evidence="7">Midgut</tissue>
    </source>
</reference>
<sequence>MLQIKHLLIFVGVLVVVNAQSNYCKQESCSSGGVERPHIGCKNSGDFSETCSGDAEIVKMDKKKQNLLVKMHNRLRDRFARGAVPGFAPAAKMPMLKWNDELAKLAEYNVRTCKFAHDKCRAIDVCPYAGQNLAQMMSYPTHRDLNYVLKNLTREWFWEYRWAKQSQLNNYVGGPGKNNKQIGHFTAFVHEKTDKVGCAIARFTNEHNFKETLLACNYCYTNMMKERIYTQGKPCSQCQSKKCGPVYKNLCDPSEKVDPTPDVLKQWKHGK</sequence>
<dbReference type="InterPro" id="IPR014044">
    <property type="entry name" value="CAP_dom"/>
</dbReference>
<keyword evidence="3" id="KW-0964">Secreted</keyword>